<feature type="transmembrane region" description="Helical" evidence="5">
    <location>
        <begin position="91"/>
        <end position="113"/>
    </location>
</feature>
<sequence length="310" mass="36533">MHFDFNLDFIVKNDHYESLFLQRFILFIQIISMLSISYTGLKSITYYFESQLEVQLNILQFVFIMISSFIQLIFILEIIDSFSFFSKPFTLIFILQIGLFFPPLILMSIYLRTQILQYQTRVQQILAGVTLLSVLLSPVYPFLVIFMVSSDETIFLIHQIIMCYPIISYLLISDKIKIKLLRTRFFAFYLSDYALKQVFAFFIFCQSSKISRYDRQNENILEIVSLINLIAILTPKIRFKTKFRLSNKINLNLQRQGDCIQCPICLEIIDYNDKNSFLQAPCAHIFHQNCILSWVEYNASCPVCREKLAK</sequence>
<keyword evidence="3" id="KW-0862">Zinc</keyword>
<keyword evidence="5" id="KW-1133">Transmembrane helix</keyword>
<reference evidence="7 8" key="1">
    <citation type="journal article" date="2014" name="PLoS Genet.">
        <title>The Genome of Spironucleus salmonicida Highlights a Fish Pathogen Adapted to Fluctuating Environments.</title>
        <authorList>
            <person name="Xu F."/>
            <person name="Jerlstrom-Hultqvist J."/>
            <person name="Einarsson E."/>
            <person name="Astvaldsson A."/>
            <person name="Svard S.G."/>
            <person name="Andersson J.O."/>
        </authorList>
    </citation>
    <scope>NUCLEOTIDE SEQUENCE [LARGE SCALE GENOMIC DNA]</scope>
    <source>
        <strain evidence="7 8">ATCC 50377</strain>
    </source>
</reference>
<feature type="transmembrane region" description="Helical" evidence="5">
    <location>
        <begin position="185"/>
        <end position="204"/>
    </location>
</feature>
<dbReference type="InterPro" id="IPR053238">
    <property type="entry name" value="RING-H2_zinc_finger"/>
</dbReference>
<keyword evidence="1" id="KW-0479">Metal-binding</keyword>
<proteinExistence type="predicted"/>
<dbReference type="Pfam" id="PF13639">
    <property type="entry name" value="zf-RING_2"/>
    <property type="match status" value="1"/>
</dbReference>
<comment type="caution">
    <text evidence="7">The sequence shown here is derived from an EMBL/GenBank/DDBJ whole genome shotgun (WGS) entry which is preliminary data.</text>
</comment>
<dbReference type="Proteomes" id="UP000018208">
    <property type="component" value="Unassembled WGS sequence"/>
</dbReference>
<evidence type="ECO:0000259" key="6">
    <source>
        <dbReference type="PROSITE" id="PS50089"/>
    </source>
</evidence>
<dbReference type="PANTHER" id="PTHR14155">
    <property type="entry name" value="RING FINGER DOMAIN-CONTAINING"/>
    <property type="match status" value="1"/>
</dbReference>
<dbReference type="RefSeq" id="XP_067766279.1">
    <property type="nucleotide sequence ID" value="XM_067907011.1"/>
</dbReference>
<dbReference type="EMBL" id="AUWU02000003">
    <property type="protein sequence ID" value="KAH0575506.1"/>
    <property type="molecule type" value="Genomic_DNA"/>
</dbReference>
<gene>
    <name evidence="7" type="ORF">SS50377_23139</name>
</gene>
<evidence type="ECO:0000256" key="3">
    <source>
        <dbReference type="ARBA" id="ARBA00022833"/>
    </source>
</evidence>
<dbReference type="AlphaFoldDB" id="A0A9P8LWE9"/>
<evidence type="ECO:0000256" key="2">
    <source>
        <dbReference type="ARBA" id="ARBA00022771"/>
    </source>
</evidence>
<name>A0A9P8LWE9_9EUKA</name>
<dbReference type="KEGG" id="ssao:94297162"/>
<dbReference type="SUPFAM" id="SSF57850">
    <property type="entry name" value="RING/U-box"/>
    <property type="match status" value="1"/>
</dbReference>
<evidence type="ECO:0000256" key="5">
    <source>
        <dbReference type="SAM" id="Phobius"/>
    </source>
</evidence>
<evidence type="ECO:0000256" key="4">
    <source>
        <dbReference type="PROSITE-ProRule" id="PRU00175"/>
    </source>
</evidence>
<keyword evidence="8" id="KW-1185">Reference proteome</keyword>
<accession>A0A9P8LWE9</accession>
<organism evidence="7 8">
    <name type="scientific">Spironucleus salmonicida</name>
    <dbReference type="NCBI Taxonomy" id="348837"/>
    <lineage>
        <taxon>Eukaryota</taxon>
        <taxon>Metamonada</taxon>
        <taxon>Diplomonadida</taxon>
        <taxon>Hexamitidae</taxon>
        <taxon>Hexamitinae</taxon>
        <taxon>Spironucleus</taxon>
    </lineage>
</organism>
<dbReference type="Gene3D" id="3.30.40.10">
    <property type="entry name" value="Zinc/RING finger domain, C3HC4 (zinc finger)"/>
    <property type="match status" value="1"/>
</dbReference>
<keyword evidence="5" id="KW-0472">Membrane</keyword>
<feature type="domain" description="RING-type" evidence="6">
    <location>
        <begin position="262"/>
        <end position="305"/>
    </location>
</feature>
<dbReference type="InterPro" id="IPR013083">
    <property type="entry name" value="Znf_RING/FYVE/PHD"/>
</dbReference>
<evidence type="ECO:0000313" key="7">
    <source>
        <dbReference type="EMBL" id="KAH0575506.1"/>
    </source>
</evidence>
<evidence type="ECO:0000256" key="1">
    <source>
        <dbReference type="ARBA" id="ARBA00022723"/>
    </source>
</evidence>
<protein>
    <submittedName>
        <fullName evidence="7">Ring finger domain-containing protein</fullName>
    </submittedName>
</protein>
<dbReference type="GO" id="GO:0008270">
    <property type="term" value="F:zinc ion binding"/>
    <property type="evidence" value="ECO:0007669"/>
    <property type="project" value="UniProtKB-KW"/>
</dbReference>
<feature type="transmembrane region" description="Helical" evidence="5">
    <location>
        <begin position="61"/>
        <end position="79"/>
    </location>
</feature>
<dbReference type="GeneID" id="94297162"/>
<feature type="transmembrane region" description="Helical" evidence="5">
    <location>
        <begin position="154"/>
        <end position="173"/>
    </location>
</feature>
<dbReference type="InterPro" id="IPR001841">
    <property type="entry name" value="Znf_RING"/>
</dbReference>
<dbReference type="PROSITE" id="PS50089">
    <property type="entry name" value="ZF_RING_2"/>
    <property type="match status" value="1"/>
</dbReference>
<dbReference type="SMART" id="SM00184">
    <property type="entry name" value="RING"/>
    <property type="match status" value="1"/>
</dbReference>
<feature type="transmembrane region" description="Helical" evidence="5">
    <location>
        <begin position="220"/>
        <end position="239"/>
    </location>
</feature>
<dbReference type="PANTHER" id="PTHR14155:SF627">
    <property type="entry name" value="OS06G0192800 PROTEIN"/>
    <property type="match status" value="1"/>
</dbReference>
<dbReference type="OrthoDB" id="8062037at2759"/>
<feature type="transmembrane region" description="Helical" evidence="5">
    <location>
        <begin position="20"/>
        <end position="41"/>
    </location>
</feature>
<keyword evidence="2 4" id="KW-0863">Zinc-finger</keyword>
<keyword evidence="5" id="KW-0812">Transmembrane</keyword>
<evidence type="ECO:0000313" key="8">
    <source>
        <dbReference type="Proteomes" id="UP000018208"/>
    </source>
</evidence>
<feature type="transmembrane region" description="Helical" evidence="5">
    <location>
        <begin position="125"/>
        <end position="148"/>
    </location>
</feature>